<comment type="similarity">
    <text evidence="1">Belongs to the proline racemase family.</text>
</comment>
<comment type="caution">
    <text evidence="2">The sequence shown here is derived from an EMBL/GenBank/DDBJ whole genome shotgun (WGS) entry which is preliminary data.</text>
</comment>
<dbReference type="SFLD" id="SFLDS00028">
    <property type="entry name" value="Proline_Racemase"/>
    <property type="match status" value="1"/>
</dbReference>
<dbReference type="AlphaFoldDB" id="A0A5N6RWP2"/>
<dbReference type="Pfam" id="PF05544">
    <property type="entry name" value="Pro_racemase"/>
    <property type="match status" value="1"/>
</dbReference>
<dbReference type="EMBL" id="QDAG01000011">
    <property type="protein sequence ID" value="KAE8126765.1"/>
    <property type="molecule type" value="Genomic_DNA"/>
</dbReference>
<name>A0A5N6RWP2_9BIFI</name>
<sequence>MTTTSTIPSVSSVLPASPVSSAQSVAAAQRGSFYNATGSAARSLLGSKSLAGRPRIVTVESHTQGEPTRIVVGGLPELHELNAIAVRNRLEEQCDSIRRLLMLEPRGHRDMFGAFLFPPTRPDADLGVVYSHSEGFSNMCGHGSIGVGTFAVESGLVTGKYDSFAEIRNDDIDVRLDTPAGLVTVCVHVHEGKVTGATLTNVPSFVALRDVTLELDVPGVPEVRTTIAFGGNFFALVDADALGLDITLANSRKVADLGMAILAAAREQCEVKHPLVDISGVDLVEFGSVSPNKQHYYRNGVVFGELQVDRSPCGTGTSAKLATLVDSGAIDFGERGVFSSITGSTFLGEPVRRTAVAQYDAVIPRITGKAYTTGVSTYVLDEDDIYPEGFLV</sequence>
<gene>
    <name evidence="2" type="ORF">DDE84_10305</name>
</gene>
<dbReference type="Proteomes" id="UP000325415">
    <property type="component" value="Unassembled WGS sequence"/>
</dbReference>
<dbReference type="FunFam" id="3.10.310.10:FF:000003">
    <property type="entry name" value="Proline racemase"/>
    <property type="match status" value="1"/>
</dbReference>
<dbReference type="InterPro" id="IPR008794">
    <property type="entry name" value="Pro_racemase_fam"/>
</dbReference>
<reference evidence="2 3" key="1">
    <citation type="submission" date="2018-04" db="EMBL/GenBank/DDBJ databases">
        <authorList>
            <person name="Eckel V.P."/>
            <person name="Vogel R.F."/>
        </authorList>
    </citation>
    <scope>NUCLEOTIDE SEQUENCE [LARGE SCALE GENOMIC DNA]</scope>
    <source>
        <strain evidence="3">TMW 2.1764</strain>
    </source>
</reference>
<dbReference type="OrthoDB" id="181267at2"/>
<proteinExistence type="inferred from homology"/>
<dbReference type="PIRSF" id="PIRSF029792">
    <property type="entry name" value="Pro_racemase"/>
    <property type="match status" value="1"/>
</dbReference>
<dbReference type="RefSeq" id="WP_152581608.1">
    <property type="nucleotide sequence ID" value="NZ_JALCMD010000003.1"/>
</dbReference>
<keyword evidence="3" id="KW-1185">Reference proteome</keyword>
<dbReference type="Gene3D" id="3.10.310.10">
    <property type="entry name" value="Diaminopimelate Epimerase, Chain A, domain 1"/>
    <property type="match status" value="2"/>
</dbReference>
<evidence type="ECO:0000256" key="1">
    <source>
        <dbReference type="ARBA" id="ARBA00007529"/>
    </source>
</evidence>
<accession>A0A5N6RWP2</accession>
<dbReference type="GeneID" id="78128070"/>
<protein>
    <submittedName>
        <fullName evidence="2">Proline racemase</fullName>
    </submittedName>
</protein>
<evidence type="ECO:0000313" key="2">
    <source>
        <dbReference type="EMBL" id="KAE8126765.1"/>
    </source>
</evidence>
<organism evidence="2 3">
    <name type="scientific">Bifidobacterium tibiigranuli</name>
    <dbReference type="NCBI Taxonomy" id="2172043"/>
    <lineage>
        <taxon>Bacteria</taxon>
        <taxon>Bacillati</taxon>
        <taxon>Actinomycetota</taxon>
        <taxon>Actinomycetes</taxon>
        <taxon>Bifidobacteriales</taxon>
        <taxon>Bifidobacteriaceae</taxon>
        <taxon>Bifidobacterium</taxon>
    </lineage>
</organism>
<dbReference type="SUPFAM" id="SSF54506">
    <property type="entry name" value="Diaminopimelate epimerase-like"/>
    <property type="match status" value="1"/>
</dbReference>
<dbReference type="PANTHER" id="PTHR33442:SF1">
    <property type="entry name" value="TRANS-3-HYDROXY-L-PROLINE DEHYDRATASE"/>
    <property type="match status" value="1"/>
</dbReference>
<evidence type="ECO:0000313" key="3">
    <source>
        <dbReference type="Proteomes" id="UP000325415"/>
    </source>
</evidence>
<dbReference type="PANTHER" id="PTHR33442">
    <property type="entry name" value="TRANS-3-HYDROXY-L-PROLINE DEHYDRATASE"/>
    <property type="match status" value="1"/>
</dbReference>